<proteinExistence type="predicted"/>
<dbReference type="Proteomes" id="UP000266673">
    <property type="component" value="Unassembled WGS sequence"/>
</dbReference>
<sequence length="71" mass="8687">MPRNYKNKCTNNKFYNSTNDSDFNEKFYDSTNNNDSFMKDLEQVIFKKLLIEGRFLKKVIFKKGNFYKFYI</sequence>
<evidence type="ECO:0000313" key="1">
    <source>
        <dbReference type="EMBL" id="RIB01285.1"/>
    </source>
</evidence>
<protein>
    <submittedName>
        <fullName evidence="1">Uncharacterized protein</fullName>
    </submittedName>
</protein>
<keyword evidence="2" id="KW-1185">Reference proteome</keyword>
<dbReference type="EMBL" id="QKWP01003212">
    <property type="protein sequence ID" value="RIB01285.1"/>
    <property type="molecule type" value="Genomic_DNA"/>
</dbReference>
<dbReference type="AlphaFoldDB" id="A0A397TT23"/>
<name>A0A397TT23_9GLOM</name>
<gene>
    <name evidence="1" type="ORF">C2G38_2231335</name>
</gene>
<reference evidence="1 2" key="1">
    <citation type="submission" date="2018-06" db="EMBL/GenBank/DDBJ databases">
        <title>Comparative genomics reveals the genomic features of Rhizophagus irregularis, R. cerebriforme, R. diaphanum and Gigaspora rosea, and their symbiotic lifestyle signature.</title>
        <authorList>
            <person name="Morin E."/>
            <person name="San Clemente H."/>
            <person name="Chen E.C.H."/>
            <person name="De La Providencia I."/>
            <person name="Hainaut M."/>
            <person name="Kuo A."/>
            <person name="Kohler A."/>
            <person name="Murat C."/>
            <person name="Tang N."/>
            <person name="Roy S."/>
            <person name="Loubradou J."/>
            <person name="Henrissat B."/>
            <person name="Grigoriev I.V."/>
            <person name="Corradi N."/>
            <person name="Roux C."/>
            <person name="Martin F.M."/>
        </authorList>
    </citation>
    <scope>NUCLEOTIDE SEQUENCE [LARGE SCALE GENOMIC DNA]</scope>
    <source>
        <strain evidence="1 2">DAOM 194757</strain>
    </source>
</reference>
<accession>A0A397TT23</accession>
<organism evidence="1 2">
    <name type="scientific">Gigaspora rosea</name>
    <dbReference type="NCBI Taxonomy" id="44941"/>
    <lineage>
        <taxon>Eukaryota</taxon>
        <taxon>Fungi</taxon>
        <taxon>Fungi incertae sedis</taxon>
        <taxon>Mucoromycota</taxon>
        <taxon>Glomeromycotina</taxon>
        <taxon>Glomeromycetes</taxon>
        <taxon>Diversisporales</taxon>
        <taxon>Gigasporaceae</taxon>
        <taxon>Gigaspora</taxon>
    </lineage>
</organism>
<evidence type="ECO:0000313" key="2">
    <source>
        <dbReference type="Proteomes" id="UP000266673"/>
    </source>
</evidence>
<comment type="caution">
    <text evidence="1">The sequence shown here is derived from an EMBL/GenBank/DDBJ whole genome shotgun (WGS) entry which is preliminary data.</text>
</comment>